<dbReference type="eggNOG" id="COG1609">
    <property type="taxonomic scope" value="Bacteria"/>
</dbReference>
<accession>U2LGT9</accession>
<evidence type="ECO:0000256" key="2">
    <source>
        <dbReference type="ARBA" id="ARBA00023125"/>
    </source>
</evidence>
<dbReference type="STRING" id="1125725.HMPREF1325_0468"/>
<dbReference type="Pfam" id="PF00532">
    <property type="entry name" value="Peripla_BP_1"/>
    <property type="match status" value="1"/>
</dbReference>
<comment type="caution">
    <text evidence="5">The sequence shown here is derived from an EMBL/GenBank/DDBJ whole genome shotgun (WGS) entry which is preliminary data.</text>
</comment>
<reference evidence="7 8" key="1">
    <citation type="submission" date="2013-08" db="EMBL/GenBank/DDBJ databases">
        <authorList>
            <person name="Durkin A.S."/>
            <person name="Haft D.R."/>
            <person name="McCorrison J."/>
            <person name="Torralba M."/>
            <person name="Gillis M."/>
            <person name="Haft D.H."/>
            <person name="Methe B."/>
            <person name="Sutton G."/>
            <person name="Nelson K.E."/>
        </authorList>
    </citation>
    <scope>NUCLEOTIDE SEQUENCE [LARGE SCALE GENOMIC DNA]</scope>
    <source>
        <strain evidence="6 8">ATCC 35536</strain>
        <strain evidence="5 7">VPI DR56BR1116</strain>
    </source>
</reference>
<dbReference type="InterPro" id="IPR010982">
    <property type="entry name" value="Lambda_DNA-bd_dom_sf"/>
</dbReference>
<name>U2LGT9_TRESO</name>
<keyword evidence="8" id="KW-1185">Reference proteome</keyword>
<evidence type="ECO:0000256" key="3">
    <source>
        <dbReference type="ARBA" id="ARBA00023163"/>
    </source>
</evidence>
<proteinExistence type="predicted"/>
<organism evidence="5 7">
    <name type="scientific">Treponema socranskii subsp. socranskii VPI DR56BR1116 = ATCC 35536</name>
    <dbReference type="NCBI Taxonomy" id="1125725"/>
    <lineage>
        <taxon>Bacteria</taxon>
        <taxon>Pseudomonadati</taxon>
        <taxon>Spirochaetota</taxon>
        <taxon>Spirochaetia</taxon>
        <taxon>Spirochaetales</taxon>
        <taxon>Treponemataceae</taxon>
        <taxon>Treponema</taxon>
    </lineage>
</organism>
<dbReference type="SMART" id="SM00354">
    <property type="entry name" value="HTH_LACI"/>
    <property type="match status" value="1"/>
</dbReference>
<feature type="domain" description="HTH lacI-type" evidence="4">
    <location>
        <begin position="5"/>
        <end position="52"/>
    </location>
</feature>
<dbReference type="PANTHER" id="PTHR30146:SF138">
    <property type="entry name" value="TRANSCRIPTIONAL REGULATORY PROTEIN"/>
    <property type="match status" value="1"/>
</dbReference>
<keyword evidence="2" id="KW-0238">DNA-binding</keyword>
<dbReference type="RefSeq" id="WP_021330248.1">
    <property type="nucleotide sequence ID" value="NZ_AUZJ01000033.1"/>
</dbReference>
<dbReference type="EMBL" id="AUZJ01000033">
    <property type="protein sequence ID" value="ERF60794.1"/>
    <property type="molecule type" value="Genomic_DNA"/>
</dbReference>
<dbReference type="GO" id="GO:0003700">
    <property type="term" value="F:DNA-binding transcription factor activity"/>
    <property type="evidence" value="ECO:0007669"/>
    <property type="project" value="TreeGrafter"/>
</dbReference>
<dbReference type="Proteomes" id="UP000016646">
    <property type="component" value="Unassembled WGS sequence"/>
</dbReference>
<evidence type="ECO:0000259" key="4">
    <source>
        <dbReference type="PROSITE" id="PS50932"/>
    </source>
</evidence>
<keyword evidence="3" id="KW-0804">Transcription</keyword>
<dbReference type="InterPro" id="IPR000843">
    <property type="entry name" value="HTH_LacI"/>
</dbReference>
<dbReference type="OrthoDB" id="9775106at2"/>
<dbReference type="InterPro" id="IPR028082">
    <property type="entry name" value="Peripla_BP_I"/>
</dbReference>
<dbReference type="Pfam" id="PF00356">
    <property type="entry name" value="LacI"/>
    <property type="match status" value="1"/>
</dbReference>
<protein>
    <submittedName>
        <fullName evidence="5">Periplasmic binding protein and sugar binding domain of the LacI family protein</fullName>
    </submittedName>
</protein>
<dbReference type="PATRIC" id="fig|1125725.3.peg.1231"/>
<dbReference type="SUPFAM" id="SSF47413">
    <property type="entry name" value="lambda repressor-like DNA-binding domains"/>
    <property type="match status" value="1"/>
</dbReference>
<sequence length="348" mass="38701">MKIKPTLRDIADAVHVSTAAVSMILAGKNLSRFSDDTIEAVYAAARKFNYKPKHGIDKTGIIVIVCPSVINPYYATLLQGMELAAEKNGYTTLIYNTYWNIEREKNILSFAQNPAVRGLIFSMVPQQPGLVEKMADSLPVVAVGDKQDAMRIDMAEVNNFDAGYQMGAHLISLGHKRVCYVSTTLNKYHSSRVLRYRGLCESFKKFGTVSLITSDVDPMSELSTVEIEHRTGRALAKKCIRMYPDVTAIVAINDMVAYGVIDEIIDEGFRIPGDYSVCGFDNIYPSKFSGVSLTTIDHFINQRGQSAFSLLQAKLENGDTEHVALTRLEFKNKLIDRKTTGKPRTKAH</sequence>
<evidence type="ECO:0000313" key="5">
    <source>
        <dbReference type="EMBL" id="ERF60794.1"/>
    </source>
</evidence>
<dbReference type="Gene3D" id="1.10.260.40">
    <property type="entry name" value="lambda repressor-like DNA-binding domains"/>
    <property type="match status" value="1"/>
</dbReference>
<evidence type="ECO:0000313" key="7">
    <source>
        <dbReference type="Proteomes" id="UP000016412"/>
    </source>
</evidence>
<evidence type="ECO:0000313" key="8">
    <source>
        <dbReference type="Proteomes" id="UP000016646"/>
    </source>
</evidence>
<dbReference type="SUPFAM" id="SSF53822">
    <property type="entry name" value="Periplasmic binding protein-like I"/>
    <property type="match status" value="1"/>
</dbReference>
<evidence type="ECO:0000256" key="1">
    <source>
        <dbReference type="ARBA" id="ARBA00023015"/>
    </source>
</evidence>
<dbReference type="EMBL" id="AVQI01000032">
    <property type="protein sequence ID" value="ERK03501.1"/>
    <property type="molecule type" value="Genomic_DNA"/>
</dbReference>
<evidence type="ECO:0000313" key="6">
    <source>
        <dbReference type="EMBL" id="ERK03501.1"/>
    </source>
</evidence>
<dbReference type="PROSITE" id="PS50932">
    <property type="entry name" value="HTH_LACI_2"/>
    <property type="match status" value="1"/>
</dbReference>
<dbReference type="GO" id="GO:0000976">
    <property type="term" value="F:transcription cis-regulatory region binding"/>
    <property type="evidence" value="ECO:0007669"/>
    <property type="project" value="TreeGrafter"/>
</dbReference>
<dbReference type="PANTHER" id="PTHR30146">
    <property type="entry name" value="LACI-RELATED TRANSCRIPTIONAL REPRESSOR"/>
    <property type="match status" value="1"/>
</dbReference>
<dbReference type="InterPro" id="IPR001761">
    <property type="entry name" value="Peripla_BP/Lac1_sug-bd_dom"/>
</dbReference>
<dbReference type="AlphaFoldDB" id="U2LGT9"/>
<dbReference type="Proteomes" id="UP000016412">
    <property type="component" value="Unassembled WGS sequence"/>
</dbReference>
<keyword evidence="1" id="KW-0805">Transcription regulation</keyword>
<dbReference type="CDD" id="cd06267">
    <property type="entry name" value="PBP1_LacI_sugar_binding-like"/>
    <property type="match status" value="1"/>
</dbReference>
<gene>
    <name evidence="6" type="ORF">HMPREF0860_2509</name>
    <name evidence="5" type="ORF">HMPREF1325_0468</name>
</gene>
<dbReference type="Gene3D" id="3.40.50.2300">
    <property type="match status" value="2"/>
</dbReference>